<organism evidence="4 5">
    <name type="scientific">Aliikangiella coralliicola</name>
    <dbReference type="NCBI Taxonomy" id="2592383"/>
    <lineage>
        <taxon>Bacteria</taxon>
        <taxon>Pseudomonadati</taxon>
        <taxon>Pseudomonadota</taxon>
        <taxon>Gammaproteobacteria</taxon>
        <taxon>Oceanospirillales</taxon>
        <taxon>Pleioneaceae</taxon>
        <taxon>Aliikangiella</taxon>
    </lineage>
</organism>
<evidence type="ECO:0000256" key="2">
    <source>
        <dbReference type="SAM" id="SignalP"/>
    </source>
</evidence>
<dbReference type="PANTHER" id="PTHR44086">
    <property type="entry name" value="THIOSULFATE SULFURTRANSFERASE RDL2, MITOCHONDRIAL-RELATED"/>
    <property type="match status" value="1"/>
</dbReference>
<evidence type="ECO:0000313" key="5">
    <source>
        <dbReference type="Proteomes" id="UP000315439"/>
    </source>
</evidence>
<dbReference type="OrthoDB" id="9814704at2"/>
<dbReference type="SUPFAM" id="SSF52821">
    <property type="entry name" value="Rhodanese/Cell cycle control phosphatase"/>
    <property type="match status" value="1"/>
</dbReference>
<dbReference type="AlphaFoldDB" id="A0A545UDJ0"/>
<dbReference type="EMBL" id="VIKS01000007">
    <property type="protein sequence ID" value="TQV87536.1"/>
    <property type="molecule type" value="Genomic_DNA"/>
</dbReference>
<dbReference type="PROSITE" id="PS50206">
    <property type="entry name" value="RHODANESE_3"/>
    <property type="match status" value="1"/>
</dbReference>
<feature type="domain" description="Rhodanese" evidence="3">
    <location>
        <begin position="90"/>
        <end position="167"/>
    </location>
</feature>
<dbReference type="InterPro" id="IPR036873">
    <property type="entry name" value="Rhodanese-like_dom_sf"/>
</dbReference>
<feature type="signal peptide" evidence="2">
    <location>
        <begin position="1"/>
        <end position="23"/>
    </location>
</feature>
<dbReference type="GO" id="GO:0004792">
    <property type="term" value="F:thiosulfate-cyanide sulfurtransferase activity"/>
    <property type="evidence" value="ECO:0007669"/>
    <property type="project" value="TreeGrafter"/>
</dbReference>
<reference evidence="4 5" key="1">
    <citation type="submission" date="2019-07" db="EMBL/GenBank/DDBJ databases">
        <title>Draft genome for Aliikangiella sp. M105.</title>
        <authorList>
            <person name="Wang G."/>
        </authorList>
    </citation>
    <scope>NUCLEOTIDE SEQUENCE [LARGE SCALE GENOMIC DNA]</scope>
    <source>
        <strain evidence="4 5">M105</strain>
    </source>
</reference>
<dbReference type="PANTHER" id="PTHR44086:SF10">
    <property type="entry name" value="THIOSULFATE SULFURTRANSFERASE_RHODANESE-LIKE DOMAIN-CONTAINING PROTEIN 3"/>
    <property type="match status" value="1"/>
</dbReference>
<keyword evidence="2" id="KW-0732">Signal</keyword>
<gene>
    <name evidence="4" type="ORF">FLL46_11725</name>
</gene>
<dbReference type="Pfam" id="PF00581">
    <property type="entry name" value="Rhodanese"/>
    <property type="match status" value="1"/>
</dbReference>
<dbReference type="Proteomes" id="UP000315439">
    <property type="component" value="Unassembled WGS sequence"/>
</dbReference>
<feature type="region of interest" description="Disordered" evidence="1">
    <location>
        <begin position="25"/>
        <end position="66"/>
    </location>
</feature>
<keyword evidence="5" id="KW-1185">Reference proteome</keyword>
<accession>A0A545UDJ0</accession>
<sequence length="182" mass="20011">MSHLFYLLFTVIPVALLANTSVASEQSSHRQEINSPVKLSKNTSNSSVISAKQTGRKSNQKIDLSSVQKQKSESAFSPIETALLLSYLTNKNTFTLIDARSTEEFSHSHVQGAINVPLQAVNLENSQLPEDKNKLILVYCKTGKRASKVAQSLISLGYDNVKVLPAKQLMFKNNLVVFNCGV</sequence>
<feature type="chain" id="PRO_5021993067" evidence="2">
    <location>
        <begin position="24"/>
        <end position="182"/>
    </location>
</feature>
<comment type="caution">
    <text evidence="4">The sequence shown here is derived from an EMBL/GenBank/DDBJ whole genome shotgun (WGS) entry which is preliminary data.</text>
</comment>
<dbReference type="InterPro" id="IPR001763">
    <property type="entry name" value="Rhodanese-like_dom"/>
</dbReference>
<evidence type="ECO:0000256" key="1">
    <source>
        <dbReference type="SAM" id="MobiDB-lite"/>
    </source>
</evidence>
<dbReference type="RefSeq" id="WP_142893713.1">
    <property type="nucleotide sequence ID" value="NZ_ML660164.1"/>
</dbReference>
<evidence type="ECO:0000259" key="3">
    <source>
        <dbReference type="PROSITE" id="PS50206"/>
    </source>
</evidence>
<proteinExistence type="predicted"/>
<protein>
    <submittedName>
        <fullName evidence="4">Rhodanese-like domain-containing protein</fullName>
    </submittedName>
</protein>
<dbReference type="Gene3D" id="3.40.250.10">
    <property type="entry name" value="Rhodanese-like domain"/>
    <property type="match status" value="1"/>
</dbReference>
<dbReference type="CDD" id="cd00158">
    <property type="entry name" value="RHOD"/>
    <property type="match status" value="1"/>
</dbReference>
<name>A0A545UDJ0_9GAMM</name>
<feature type="compositionally biased region" description="Polar residues" evidence="1">
    <location>
        <begin position="40"/>
        <end position="53"/>
    </location>
</feature>
<dbReference type="SMART" id="SM00450">
    <property type="entry name" value="RHOD"/>
    <property type="match status" value="1"/>
</dbReference>
<evidence type="ECO:0000313" key="4">
    <source>
        <dbReference type="EMBL" id="TQV87536.1"/>
    </source>
</evidence>